<dbReference type="PANTHER" id="PTHR31796:SF2">
    <property type="entry name" value="SUZ DOMAIN-CONTAINING PROTEIN 1"/>
    <property type="match status" value="1"/>
</dbReference>
<dbReference type="PROSITE" id="PS51673">
    <property type="entry name" value="SUZ"/>
    <property type="match status" value="1"/>
</dbReference>
<dbReference type="InterPro" id="IPR039228">
    <property type="entry name" value="SZRD1"/>
</dbReference>
<accession>A0A0X3Q042</accession>
<dbReference type="PANTHER" id="PTHR31796">
    <property type="entry name" value="SUZ DOMAIN-CONTAINING PROTEIN 1"/>
    <property type="match status" value="1"/>
</dbReference>
<proteinExistence type="predicted"/>
<protein>
    <submittedName>
        <fullName evidence="3">SUZ domain-containing protein 1</fullName>
    </submittedName>
</protein>
<dbReference type="Pfam" id="PF12752">
    <property type="entry name" value="SUZ"/>
    <property type="match status" value="1"/>
</dbReference>
<evidence type="ECO:0000313" key="3">
    <source>
        <dbReference type="EMBL" id="JAP57289.1"/>
    </source>
</evidence>
<reference evidence="3" key="1">
    <citation type="submission" date="2016-01" db="EMBL/GenBank/DDBJ databases">
        <title>Reference transcriptome for the parasite Schistocephalus solidus: insights into the molecular evolution of parasitism.</title>
        <authorList>
            <person name="Hebert F.O."/>
            <person name="Grambauer S."/>
            <person name="Barber I."/>
            <person name="Landry C.R."/>
            <person name="Aubin-Horth N."/>
        </authorList>
    </citation>
    <scope>NUCLEOTIDE SEQUENCE</scope>
</reference>
<evidence type="ECO:0000259" key="2">
    <source>
        <dbReference type="PROSITE" id="PS51673"/>
    </source>
</evidence>
<feature type="region of interest" description="Disordered" evidence="1">
    <location>
        <begin position="1"/>
        <end position="103"/>
    </location>
</feature>
<sequence>MSQPPIRILRRPPIKVNNQVADNVQPTVPTKTLEQREADYAAARRRIMGSESEDQPTVPEGAGLSASATNTADNGPATKTTGPSDDSENQKQTSTKPPQTAIPLMSIPTAALSIHASLDRGLHATPRPVSAVQMPTKALCQTGVTQLSACGPVSSPKQQLPAFGSNLPHQSSTGLSSESPLSGLQSTNLGYQAAPHLFNNFSSNFLPSRNVANGAVLDGTQQSQPPNGHVDRSKTTATLNMSAMLHQLNLLRQYQQNIAACQLMQPMPSNSQVPLSSAYPAAYQRTTCNQVQNLMPSLHFQASPSRFTYSSGYN</sequence>
<feature type="compositionally biased region" description="Polar residues" evidence="1">
    <location>
        <begin position="66"/>
        <end position="98"/>
    </location>
</feature>
<evidence type="ECO:0000256" key="1">
    <source>
        <dbReference type="SAM" id="MobiDB-lite"/>
    </source>
</evidence>
<gene>
    <name evidence="3" type="primary">SZRD1</name>
    <name evidence="3" type="ORF">TR121712</name>
</gene>
<name>A0A0X3Q042_SCHSO</name>
<organism evidence="3">
    <name type="scientific">Schistocephalus solidus</name>
    <name type="common">Tapeworm</name>
    <dbReference type="NCBI Taxonomy" id="70667"/>
    <lineage>
        <taxon>Eukaryota</taxon>
        <taxon>Metazoa</taxon>
        <taxon>Spiralia</taxon>
        <taxon>Lophotrochozoa</taxon>
        <taxon>Platyhelminthes</taxon>
        <taxon>Cestoda</taxon>
        <taxon>Eucestoda</taxon>
        <taxon>Diphyllobothriidea</taxon>
        <taxon>Diphyllobothriidae</taxon>
        <taxon>Schistocephalus</taxon>
    </lineage>
</organism>
<dbReference type="InterPro" id="IPR024771">
    <property type="entry name" value="SUZ"/>
</dbReference>
<dbReference type="EMBL" id="GEEE01005936">
    <property type="protein sequence ID" value="JAP57289.1"/>
    <property type="molecule type" value="Transcribed_RNA"/>
</dbReference>
<dbReference type="AlphaFoldDB" id="A0A0X3Q042"/>
<feature type="region of interest" description="Disordered" evidence="1">
    <location>
        <begin position="158"/>
        <end position="183"/>
    </location>
</feature>
<feature type="compositionally biased region" description="Low complexity" evidence="1">
    <location>
        <begin position="170"/>
        <end position="183"/>
    </location>
</feature>
<feature type="domain" description="SUZ" evidence="2">
    <location>
        <begin position="1"/>
        <end position="52"/>
    </location>
</feature>
<feature type="compositionally biased region" description="Polar residues" evidence="1">
    <location>
        <begin position="16"/>
        <end position="32"/>
    </location>
</feature>
<dbReference type="EMBL" id="GEEE01020036">
    <property type="protein sequence ID" value="JAP43189.1"/>
    <property type="molecule type" value="Transcribed_RNA"/>
</dbReference>